<dbReference type="GO" id="GO:0003700">
    <property type="term" value="F:DNA-binding transcription factor activity"/>
    <property type="evidence" value="ECO:0007669"/>
    <property type="project" value="TreeGrafter"/>
</dbReference>
<dbReference type="Pfam" id="PF00356">
    <property type="entry name" value="LacI"/>
    <property type="match status" value="1"/>
</dbReference>
<dbReference type="CDD" id="cd01392">
    <property type="entry name" value="HTH_LacI"/>
    <property type="match status" value="1"/>
</dbReference>
<dbReference type="InterPro" id="IPR000843">
    <property type="entry name" value="HTH_LacI"/>
</dbReference>
<dbReference type="PANTHER" id="PTHR30146:SF24">
    <property type="entry name" value="XYLOSE OPERON REGULATORY PROTEIN"/>
    <property type="match status" value="1"/>
</dbReference>
<dbReference type="Proteomes" id="UP000247551">
    <property type="component" value="Unassembled WGS sequence"/>
</dbReference>
<reference evidence="5 6" key="1">
    <citation type="submission" date="2018-06" db="EMBL/GenBank/DDBJ databases">
        <title>Genomic Encyclopedia of Type Strains, Phase III (KMG-III): the genomes of soil and plant-associated and newly described type strains.</title>
        <authorList>
            <person name="Whitman W."/>
        </authorList>
    </citation>
    <scope>NUCLEOTIDE SEQUENCE [LARGE SCALE GENOMIC DNA]</scope>
    <source>
        <strain evidence="5 6">CECT 7730</strain>
    </source>
</reference>
<keyword evidence="6" id="KW-1185">Reference proteome</keyword>
<dbReference type="Gene3D" id="1.10.260.40">
    <property type="entry name" value="lambda repressor-like DNA-binding domains"/>
    <property type="match status" value="1"/>
</dbReference>
<dbReference type="CDD" id="cd06267">
    <property type="entry name" value="PBP1_LacI_sugar_binding-like"/>
    <property type="match status" value="1"/>
</dbReference>
<feature type="domain" description="HTH lacI-type" evidence="4">
    <location>
        <begin position="6"/>
        <end position="52"/>
    </location>
</feature>
<dbReference type="InterPro" id="IPR010982">
    <property type="entry name" value="Lambda_DNA-bd_dom_sf"/>
</dbReference>
<evidence type="ECO:0000313" key="5">
    <source>
        <dbReference type="EMBL" id="PYF83986.1"/>
    </source>
</evidence>
<dbReference type="PRINTS" id="PR00036">
    <property type="entry name" value="HTHLACI"/>
</dbReference>
<dbReference type="SUPFAM" id="SSF53822">
    <property type="entry name" value="Periplasmic binding protein-like I"/>
    <property type="match status" value="1"/>
</dbReference>
<evidence type="ECO:0000313" key="6">
    <source>
        <dbReference type="Proteomes" id="UP000247551"/>
    </source>
</evidence>
<comment type="caution">
    <text evidence="5">The sequence shown here is derived from an EMBL/GenBank/DDBJ whole genome shotgun (WGS) entry which is preliminary data.</text>
</comment>
<sequence length="361" mass="39963">MSNNKINMSEIARLAGVSKATVSRVLNNPESVKSHTKQLVMGFIESTGYVKDSYIKIQVKLKKITIICLDAVKSPNSFYNEIIISLEKEMSMIGLETELFAINYLNEDCSASLDGIIKKSEAIIIVGVGTPAILEKLRACSIPVLIINGQDDEMRINSISPDYENGAFLATKELIKHGHTKIKIITANIRHSIYQRSNGFSRCMEMSNIDFSQDNIIDIVQFSNKFVPELKLEESIRSGKAGSDFGLHTVIDRMISEGYFADTTAVFCICDMMAVTLMDALTKNGIRVPEDISIIGFDGLKIASMVSPKLTSIKFDYDAMCRLAVRKIVQLSNGDYSGVIRSCVGVEVLHNESIIPPKQKQ</sequence>
<gene>
    <name evidence="5" type="ORF">DFP75_1015</name>
</gene>
<dbReference type="Gene3D" id="3.40.50.2300">
    <property type="match status" value="2"/>
</dbReference>
<name>A0A318V560_9GAMM</name>
<organism evidence="5 6">
    <name type="scientific">Marinomonas alcarazii</name>
    <dbReference type="NCBI Taxonomy" id="491949"/>
    <lineage>
        <taxon>Bacteria</taxon>
        <taxon>Pseudomonadati</taxon>
        <taxon>Pseudomonadota</taxon>
        <taxon>Gammaproteobacteria</taxon>
        <taxon>Oceanospirillales</taxon>
        <taxon>Oceanospirillaceae</taxon>
        <taxon>Marinomonas</taxon>
    </lineage>
</organism>
<dbReference type="PROSITE" id="PS50932">
    <property type="entry name" value="HTH_LACI_2"/>
    <property type="match status" value="1"/>
</dbReference>
<dbReference type="Pfam" id="PF13377">
    <property type="entry name" value="Peripla_BP_3"/>
    <property type="match status" value="1"/>
</dbReference>
<proteinExistence type="predicted"/>
<dbReference type="PROSITE" id="PS00356">
    <property type="entry name" value="HTH_LACI_1"/>
    <property type="match status" value="1"/>
</dbReference>
<keyword evidence="3" id="KW-0804">Transcription</keyword>
<protein>
    <submittedName>
        <fullName evidence="5">DNA-binding LacI/PurR family transcriptional regulator</fullName>
    </submittedName>
</protein>
<evidence type="ECO:0000256" key="3">
    <source>
        <dbReference type="ARBA" id="ARBA00023163"/>
    </source>
</evidence>
<dbReference type="SMART" id="SM00354">
    <property type="entry name" value="HTH_LACI"/>
    <property type="match status" value="1"/>
</dbReference>
<evidence type="ECO:0000259" key="4">
    <source>
        <dbReference type="PROSITE" id="PS50932"/>
    </source>
</evidence>
<dbReference type="InterPro" id="IPR046335">
    <property type="entry name" value="LacI/GalR-like_sensor"/>
</dbReference>
<dbReference type="SUPFAM" id="SSF47413">
    <property type="entry name" value="lambda repressor-like DNA-binding domains"/>
    <property type="match status" value="1"/>
</dbReference>
<dbReference type="AlphaFoldDB" id="A0A318V560"/>
<dbReference type="InterPro" id="IPR028082">
    <property type="entry name" value="Peripla_BP_I"/>
</dbReference>
<keyword evidence="2 5" id="KW-0238">DNA-binding</keyword>
<dbReference type="EMBL" id="QKLW01000001">
    <property type="protein sequence ID" value="PYF83986.1"/>
    <property type="molecule type" value="Genomic_DNA"/>
</dbReference>
<dbReference type="GO" id="GO:0000976">
    <property type="term" value="F:transcription cis-regulatory region binding"/>
    <property type="evidence" value="ECO:0007669"/>
    <property type="project" value="TreeGrafter"/>
</dbReference>
<dbReference type="PANTHER" id="PTHR30146">
    <property type="entry name" value="LACI-RELATED TRANSCRIPTIONAL REPRESSOR"/>
    <property type="match status" value="1"/>
</dbReference>
<keyword evidence="1" id="KW-0805">Transcription regulation</keyword>
<accession>A0A318V560</accession>
<evidence type="ECO:0000256" key="2">
    <source>
        <dbReference type="ARBA" id="ARBA00023125"/>
    </source>
</evidence>
<evidence type="ECO:0000256" key="1">
    <source>
        <dbReference type="ARBA" id="ARBA00023015"/>
    </source>
</evidence>